<evidence type="ECO:0000313" key="3">
    <source>
        <dbReference type="Proteomes" id="UP000626109"/>
    </source>
</evidence>
<dbReference type="AlphaFoldDB" id="A0A813JA37"/>
<feature type="non-terminal residue" evidence="2">
    <location>
        <position position="1"/>
    </location>
</feature>
<protein>
    <submittedName>
        <fullName evidence="2">Uncharacterized protein</fullName>
    </submittedName>
</protein>
<feature type="region of interest" description="Disordered" evidence="1">
    <location>
        <begin position="1"/>
        <end position="59"/>
    </location>
</feature>
<sequence>ASSLMESAPSHAQGRASSAKEETAGKGSLKGKGAHKVKGHGKGVWRGTHDRKNMSPFERQVISKEEAALREGEALSAKMQKLELADEAFGGCPVYFDEANSLWWFDSVGKKKPLESHDASEYLKGIMCHLLSGILIKPIAELSLRNLSRRPEEGPDHVEYHLFKTPFNRIEWHVDLLDSRHIRVKEVEELAVASDTMWFSRVNEHELEKPAAVMETIRKLVSIALTVSDDPEDEYLSELWEEDAAYIEQHGCPPHDY</sequence>
<name>A0A813JA37_POLGL</name>
<gene>
    <name evidence="2" type="ORF">PGLA2088_LOCUS18607</name>
</gene>
<evidence type="ECO:0000313" key="2">
    <source>
        <dbReference type="EMBL" id="CAE8673615.1"/>
    </source>
</evidence>
<comment type="caution">
    <text evidence="2">The sequence shown here is derived from an EMBL/GenBank/DDBJ whole genome shotgun (WGS) entry which is preliminary data.</text>
</comment>
<organism evidence="2 3">
    <name type="scientific">Polarella glacialis</name>
    <name type="common">Dinoflagellate</name>
    <dbReference type="NCBI Taxonomy" id="89957"/>
    <lineage>
        <taxon>Eukaryota</taxon>
        <taxon>Sar</taxon>
        <taxon>Alveolata</taxon>
        <taxon>Dinophyceae</taxon>
        <taxon>Suessiales</taxon>
        <taxon>Suessiaceae</taxon>
        <taxon>Polarella</taxon>
    </lineage>
</organism>
<reference evidence="2" key="1">
    <citation type="submission" date="2021-02" db="EMBL/GenBank/DDBJ databases">
        <authorList>
            <person name="Dougan E. K."/>
            <person name="Rhodes N."/>
            <person name="Thang M."/>
            <person name="Chan C."/>
        </authorList>
    </citation>
    <scope>NUCLEOTIDE SEQUENCE</scope>
</reference>
<accession>A0A813JA37</accession>
<proteinExistence type="predicted"/>
<evidence type="ECO:0000256" key="1">
    <source>
        <dbReference type="SAM" id="MobiDB-lite"/>
    </source>
</evidence>
<dbReference type="Proteomes" id="UP000626109">
    <property type="component" value="Unassembled WGS sequence"/>
</dbReference>
<feature type="compositionally biased region" description="Basic residues" evidence="1">
    <location>
        <begin position="32"/>
        <end position="43"/>
    </location>
</feature>
<dbReference type="EMBL" id="CAJNNW010024666">
    <property type="protein sequence ID" value="CAE8673615.1"/>
    <property type="molecule type" value="Genomic_DNA"/>
</dbReference>